<dbReference type="EMBL" id="MTKO01000065">
    <property type="protein sequence ID" value="RWX46407.1"/>
    <property type="molecule type" value="Genomic_DNA"/>
</dbReference>
<gene>
    <name evidence="2" type="ORF">H206_03093</name>
</gene>
<evidence type="ECO:0000313" key="2">
    <source>
        <dbReference type="EMBL" id="RWX46407.1"/>
    </source>
</evidence>
<protein>
    <submittedName>
        <fullName evidence="2">PilZ domain-containing protein</fullName>
    </submittedName>
</protein>
<keyword evidence="3" id="KW-1185">Reference proteome</keyword>
<dbReference type="SUPFAM" id="SSF141371">
    <property type="entry name" value="PilZ domain-like"/>
    <property type="match status" value="1"/>
</dbReference>
<accession>A0A3S3QJV1</accession>
<dbReference type="Gene3D" id="2.40.10.220">
    <property type="entry name" value="predicted glycosyltransferase like domains"/>
    <property type="match status" value="1"/>
</dbReference>
<feature type="domain" description="PilZ" evidence="1">
    <location>
        <begin position="65"/>
        <end position="149"/>
    </location>
</feature>
<dbReference type="InterPro" id="IPR009875">
    <property type="entry name" value="PilZ_domain"/>
</dbReference>
<sequence>MDNKKTNQDRINELKKKICYAENARDNYREKHAILYQTNSFYLDRLREELGELEMLSIDMAGRDQRKFCRIKIQRAVRIDFSLAQYNGYIDNISLCGSFVKGAFKQSSGDICRIDLKDPALSSGAAAHAIGSIVRVDDDGIAIDFIAMKSKTYLALKTELLTESGDPSVLGDEVVQRNIFEFYDGLVCSSLFRCKRNKIKKMLDYP</sequence>
<dbReference type="AlphaFoldDB" id="A0A3S3QJV1"/>
<comment type="caution">
    <text evidence="2">The sequence shown here is derived from an EMBL/GenBank/DDBJ whole genome shotgun (WGS) entry which is preliminary data.</text>
</comment>
<dbReference type="Proteomes" id="UP000287853">
    <property type="component" value="Unassembled WGS sequence"/>
</dbReference>
<dbReference type="Pfam" id="PF07238">
    <property type="entry name" value="PilZ"/>
    <property type="match status" value="1"/>
</dbReference>
<dbReference type="GO" id="GO:0035438">
    <property type="term" value="F:cyclic-di-GMP binding"/>
    <property type="evidence" value="ECO:0007669"/>
    <property type="project" value="InterPro"/>
</dbReference>
<evidence type="ECO:0000313" key="3">
    <source>
        <dbReference type="Proteomes" id="UP000287853"/>
    </source>
</evidence>
<evidence type="ECO:0000259" key="1">
    <source>
        <dbReference type="Pfam" id="PF07238"/>
    </source>
</evidence>
<reference evidence="2 3" key="1">
    <citation type="submission" date="2017-01" db="EMBL/GenBank/DDBJ databases">
        <title>The cable genome- insights into the physiology and evolution of filamentous bacteria capable of sulfide oxidation via long distance electron transfer.</title>
        <authorList>
            <person name="Schreiber L."/>
            <person name="Bjerg J.T."/>
            <person name="Boggild A."/>
            <person name="Van De Vossenberg J."/>
            <person name="Meysman F."/>
            <person name="Nielsen L.P."/>
            <person name="Schramm A."/>
            <person name="Kjeldsen K.U."/>
        </authorList>
    </citation>
    <scope>NUCLEOTIDE SEQUENCE [LARGE SCALE GENOMIC DNA]</scope>
    <source>
        <strain evidence="2">MCF</strain>
    </source>
</reference>
<organism evidence="2 3">
    <name type="scientific">Candidatus Electrothrix aarhusensis</name>
    <dbReference type="NCBI Taxonomy" id="1859131"/>
    <lineage>
        <taxon>Bacteria</taxon>
        <taxon>Pseudomonadati</taxon>
        <taxon>Thermodesulfobacteriota</taxon>
        <taxon>Desulfobulbia</taxon>
        <taxon>Desulfobulbales</taxon>
        <taxon>Desulfobulbaceae</taxon>
        <taxon>Candidatus Electrothrix</taxon>
    </lineage>
</organism>
<proteinExistence type="predicted"/>
<name>A0A3S3QJV1_9BACT</name>